<dbReference type="Gene3D" id="1.10.287.110">
    <property type="entry name" value="DnaJ domain"/>
    <property type="match status" value="1"/>
</dbReference>
<dbReference type="InterPro" id="IPR036869">
    <property type="entry name" value="J_dom_sf"/>
</dbReference>
<dbReference type="Proteomes" id="UP000257039">
    <property type="component" value="Unassembled WGS sequence"/>
</dbReference>
<dbReference type="EMBL" id="NDXW01000001">
    <property type="protein sequence ID" value="RDH42131.1"/>
    <property type="molecule type" value="Genomic_DNA"/>
</dbReference>
<evidence type="ECO:0000256" key="2">
    <source>
        <dbReference type="SAM" id="Coils"/>
    </source>
</evidence>
<evidence type="ECO:0000313" key="3">
    <source>
        <dbReference type="EMBL" id="RDH42131.1"/>
    </source>
</evidence>
<feature type="coiled-coil region" evidence="2">
    <location>
        <begin position="26"/>
        <end position="53"/>
    </location>
</feature>
<reference evidence="3 4" key="1">
    <citation type="submission" date="2017-04" db="EMBL/GenBank/DDBJ databases">
        <title>Draft genome sequence of Zooshikella ganghwensis VG4 isolated from Red Sea sediments.</title>
        <authorList>
            <person name="Rehman Z."/>
            <person name="Alam I."/>
            <person name="Kamau A."/>
            <person name="Bajic V."/>
            <person name="Leiknes T."/>
        </authorList>
    </citation>
    <scope>NUCLEOTIDE SEQUENCE [LARGE SCALE GENOMIC DNA]</scope>
    <source>
        <strain evidence="3 4">VG4</strain>
    </source>
</reference>
<evidence type="ECO:0000256" key="1">
    <source>
        <dbReference type="ARBA" id="ARBA00023186"/>
    </source>
</evidence>
<sequence length="396" mass="46952">MTTLTITDFATQSNSNNPANKEWRKLQKLWHEIDKKQARNQRYEKKVSDFFEQFKGQVQTHEQSVCIAVEKYIRHLLTFIPRKTIKGSQREALYAWIEDELRALDANPFRQFSIEPLRDDFLQAVLNFSHKPLQKLNLDAEELDYFREDLADMIGEKAFSLSDEELTNLLKEPSDLKKFLEMFIQETFHDSDDETHEDTDGNAFDDDFFHHRGYSHHEHQVSSEKGLAFFKDKEITMLYRQLANRLHPDKEHDPQKKQHKKELMQQLSQAKKDKDTVAMILLAQTHLPDFEFKLDKKTFSGLQAALEDKIRQLNQAYYQQQQGSDIQSQVWKKFGGGSKHSREKTITEYTLHLSSQVKELEREITELKTVKKMQSVLRSRIEQEFIYELLEHEFFE</sequence>
<accession>A0A4V1IN13</accession>
<dbReference type="SUPFAM" id="SSF46565">
    <property type="entry name" value="Chaperone J-domain"/>
    <property type="match status" value="1"/>
</dbReference>
<keyword evidence="4" id="KW-1185">Reference proteome</keyword>
<protein>
    <recommendedName>
        <fullName evidence="5">J domain-containing protein</fullName>
    </recommendedName>
</protein>
<keyword evidence="1" id="KW-0143">Chaperone</keyword>
<name>A0A4V1IN13_9GAMM</name>
<keyword evidence="2" id="KW-0175">Coiled coil</keyword>
<dbReference type="AlphaFoldDB" id="A0A4V1IN13"/>
<evidence type="ECO:0000313" key="4">
    <source>
        <dbReference type="Proteomes" id="UP000257039"/>
    </source>
</evidence>
<proteinExistence type="predicted"/>
<gene>
    <name evidence="3" type="ORF">B9G39_00995</name>
</gene>
<dbReference type="RefSeq" id="WP_094785681.1">
    <property type="nucleotide sequence ID" value="NZ_NDXW01000001.1"/>
</dbReference>
<comment type="caution">
    <text evidence="3">The sequence shown here is derived from an EMBL/GenBank/DDBJ whole genome shotgun (WGS) entry which is preliminary data.</text>
</comment>
<evidence type="ECO:0008006" key="5">
    <source>
        <dbReference type="Google" id="ProtNLM"/>
    </source>
</evidence>
<organism evidence="3 4">
    <name type="scientific">Zooshikella ganghwensis</name>
    <dbReference type="NCBI Taxonomy" id="202772"/>
    <lineage>
        <taxon>Bacteria</taxon>
        <taxon>Pseudomonadati</taxon>
        <taxon>Pseudomonadota</taxon>
        <taxon>Gammaproteobacteria</taxon>
        <taxon>Oceanospirillales</taxon>
        <taxon>Zooshikellaceae</taxon>
        <taxon>Zooshikella</taxon>
    </lineage>
</organism>